<evidence type="ECO:0000256" key="8">
    <source>
        <dbReference type="ARBA" id="ARBA00083882"/>
    </source>
</evidence>
<dbReference type="PROSITE" id="PS00455">
    <property type="entry name" value="AMP_BINDING"/>
    <property type="match status" value="1"/>
</dbReference>
<dbReference type="InterPro" id="IPR025110">
    <property type="entry name" value="AMP-bd_C"/>
</dbReference>
<dbReference type="RefSeq" id="WP_036470945.1">
    <property type="nucleotide sequence ID" value="NZ_HG964446.1"/>
</dbReference>
<dbReference type="InterPro" id="IPR042099">
    <property type="entry name" value="ANL_N_sf"/>
</dbReference>
<dbReference type="STRING" id="47839.BN973_04573"/>
<comment type="catalytic activity">
    <reaction evidence="4">
        <text>a long-chain fatty acid + ATP + CoA = a long-chain fatty acyl-CoA + AMP + diphosphate</text>
        <dbReference type="Rhea" id="RHEA:15421"/>
        <dbReference type="ChEBI" id="CHEBI:30616"/>
        <dbReference type="ChEBI" id="CHEBI:33019"/>
        <dbReference type="ChEBI" id="CHEBI:57287"/>
        <dbReference type="ChEBI" id="CHEBI:57560"/>
        <dbReference type="ChEBI" id="CHEBI:83139"/>
        <dbReference type="ChEBI" id="CHEBI:456215"/>
        <dbReference type="EC" id="6.2.1.3"/>
    </reaction>
</comment>
<evidence type="ECO:0000313" key="13">
    <source>
        <dbReference type="Proteomes" id="UP000193710"/>
    </source>
</evidence>
<dbReference type="InterPro" id="IPR020459">
    <property type="entry name" value="AMP-binding"/>
</dbReference>
<evidence type="ECO:0000259" key="9">
    <source>
        <dbReference type="Pfam" id="PF00501"/>
    </source>
</evidence>
<dbReference type="InterPro" id="IPR020845">
    <property type="entry name" value="AMP-binding_CS"/>
</dbReference>
<dbReference type="EC" id="6.2.1.3" evidence="3"/>
<dbReference type="EMBL" id="HG964446">
    <property type="protein sequence ID" value="CDO90180.1"/>
    <property type="molecule type" value="Genomic_DNA"/>
</dbReference>
<feature type="domain" description="AMP-dependent synthetase/ligase" evidence="9">
    <location>
        <begin position="11"/>
        <end position="365"/>
    </location>
</feature>
<evidence type="ECO:0000256" key="1">
    <source>
        <dbReference type="ARBA" id="ARBA00006432"/>
    </source>
</evidence>
<dbReference type="Proteomes" id="UP000028880">
    <property type="component" value="Unassembled WGS sequence"/>
</dbReference>
<dbReference type="PANTHER" id="PTHR43201">
    <property type="entry name" value="ACYL-COA SYNTHETASE"/>
    <property type="match status" value="1"/>
</dbReference>
<evidence type="ECO:0000256" key="5">
    <source>
        <dbReference type="ARBA" id="ARBA00069710"/>
    </source>
</evidence>
<dbReference type="InterPro" id="IPR045851">
    <property type="entry name" value="AMP-bd_C_sf"/>
</dbReference>
<dbReference type="InterPro" id="IPR000873">
    <property type="entry name" value="AMP-dep_synth/lig_dom"/>
</dbReference>
<accession>A0A024K2A3</accession>
<dbReference type="Pfam" id="PF00501">
    <property type="entry name" value="AMP-binding"/>
    <property type="match status" value="1"/>
</dbReference>
<organism evidence="11">
    <name type="scientific">Mycobacterium triplex</name>
    <dbReference type="NCBI Taxonomy" id="47839"/>
    <lineage>
        <taxon>Bacteria</taxon>
        <taxon>Bacillati</taxon>
        <taxon>Actinomycetota</taxon>
        <taxon>Actinomycetes</taxon>
        <taxon>Mycobacteriales</taxon>
        <taxon>Mycobacteriaceae</taxon>
        <taxon>Mycobacterium</taxon>
        <taxon>Mycobacterium simiae complex</taxon>
    </lineage>
</organism>
<dbReference type="EMBL" id="LQPY01000037">
    <property type="protein sequence ID" value="ORW99988.1"/>
    <property type="molecule type" value="Genomic_DNA"/>
</dbReference>
<evidence type="ECO:0000259" key="10">
    <source>
        <dbReference type="Pfam" id="PF13193"/>
    </source>
</evidence>
<keyword evidence="13" id="KW-1185">Reference proteome</keyword>
<dbReference type="Gene3D" id="3.40.50.12780">
    <property type="entry name" value="N-terminal domain of ligase-like"/>
    <property type="match status" value="1"/>
</dbReference>
<name>A0A024K2A3_9MYCO</name>
<evidence type="ECO:0000256" key="6">
    <source>
        <dbReference type="ARBA" id="ARBA00076959"/>
    </source>
</evidence>
<dbReference type="OrthoDB" id="9803968at2"/>
<evidence type="ECO:0000256" key="4">
    <source>
        <dbReference type="ARBA" id="ARBA00036813"/>
    </source>
</evidence>
<evidence type="ECO:0000313" key="11">
    <source>
        <dbReference type="EMBL" id="CDO90180.1"/>
    </source>
</evidence>
<reference evidence="11" key="2">
    <citation type="submission" date="2014-04" db="EMBL/GenBank/DDBJ databases">
        <authorList>
            <person name="Urmite Genomes U."/>
        </authorList>
    </citation>
    <scope>NUCLEOTIDE SEQUENCE</scope>
    <source>
        <strain evidence="11">DSM 44626</strain>
    </source>
</reference>
<dbReference type="HOGENOM" id="CLU_000022_59_0_11"/>
<sequence>MPTIGGTALSNANRVGEREAIVTAERRWTWRALEGDIANTAAALAAFGVRKHDRIAILSANSAEFIIASHAASRLGVIVVPVNTRLAPPEIAHILDDSGSTALAFTPAEVHLAESASRLAASVTLLSLGPSPHHPDLLAGGYGDPVHEDRAVEEDDAFILYTSGTTGKPKGVLLDHHRAVWAAMAQIVSLGLRDGDRYLHLAPMYHSGGMTFLNATTLLGGTHIVVPKFDADTVLELVERHRATWLFAVPTMYQRILNSHEGSCADLTSWRVGIFGAAPMPAAAIERLLAAFPHVSFFQQCGQTEAGPTGIYSTMEQVRSRPLSSGHLAQPFVEARVVDPSGNDTPPGQVGELVFRGEAITKGYWNQPQATGEVIRDGWLHTGDLMQVYDDGAMRLVDRLRDVIITGGRNVYSAEVELAIADHPQVSDVAVIGRPDPEWGETVVAFITAVEGSDVTPASIRQYCTSRIADYKIPREFIFSAIPRNGGGKVQKHLLRNELSANAAAT</sequence>
<reference evidence="11" key="1">
    <citation type="journal article" date="2014" name="Genome Announc.">
        <title>Draft Genome Sequence of Mycobacterium triplex DSM 44626.</title>
        <authorList>
            <person name="Sassi M."/>
            <person name="Croce O."/>
            <person name="Robert C."/>
            <person name="Raoult D."/>
            <person name="Drancourt M."/>
        </authorList>
    </citation>
    <scope>NUCLEOTIDE SEQUENCE [LARGE SCALE GENOMIC DNA]</scope>
    <source>
        <strain evidence="11">DSM 44626</strain>
    </source>
</reference>
<evidence type="ECO:0000256" key="7">
    <source>
        <dbReference type="ARBA" id="ARBA00080667"/>
    </source>
</evidence>
<dbReference type="Pfam" id="PF13193">
    <property type="entry name" value="AMP-binding_C"/>
    <property type="match status" value="1"/>
</dbReference>
<proteinExistence type="inferred from homology"/>
<dbReference type="Gene3D" id="3.30.300.30">
    <property type="match status" value="1"/>
</dbReference>
<dbReference type="Proteomes" id="UP000193710">
    <property type="component" value="Unassembled WGS sequence"/>
</dbReference>
<gene>
    <name evidence="12" type="ORF">AWC29_26930</name>
    <name evidence="11" type="ORF">BN973_04573</name>
</gene>
<dbReference type="eggNOG" id="COG0318">
    <property type="taxonomic scope" value="Bacteria"/>
</dbReference>
<dbReference type="PRINTS" id="PR00154">
    <property type="entry name" value="AMPBINDING"/>
</dbReference>
<dbReference type="PANTHER" id="PTHR43201:SF5">
    <property type="entry name" value="MEDIUM-CHAIN ACYL-COA LIGASE ACSF2, MITOCHONDRIAL"/>
    <property type="match status" value="1"/>
</dbReference>
<dbReference type="SUPFAM" id="SSF56801">
    <property type="entry name" value="Acetyl-CoA synthetase-like"/>
    <property type="match status" value="1"/>
</dbReference>
<evidence type="ECO:0000256" key="3">
    <source>
        <dbReference type="ARBA" id="ARBA00026121"/>
    </source>
</evidence>
<comment type="similarity">
    <text evidence="1">Belongs to the ATP-dependent AMP-binding enzyme family.</text>
</comment>
<dbReference type="GO" id="GO:0004467">
    <property type="term" value="F:long-chain fatty acid-CoA ligase activity"/>
    <property type="evidence" value="ECO:0007669"/>
    <property type="project" value="UniProtKB-EC"/>
</dbReference>
<evidence type="ECO:0000256" key="2">
    <source>
        <dbReference type="ARBA" id="ARBA00022598"/>
    </source>
</evidence>
<feature type="domain" description="AMP-binding enzyme C-terminal" evidence="10">
    <location>
        <begin position="415"/>
        <end position="489"/>
    </location>
</feature>
<protein>
    <recommendedName>
        <fullName evidence="5">Long-chain-fatty-acid--CoA ligase FadD13</fullName>
        <ecNumber evidence="3">6.2.1.3</ecNumber>
    </recommendedName>
    <alternativeName>
        <fullName evidence="6">Fatty acyl-CoA ligase</fullName>
    </alternativeName>
    <alternativeName>
        <fullName evidence="8">Fatty acyl-CoA synthetase</fullName>
    </alternativeName>
    <alternativeName>
        <fullName evidence="7">Very-long-chain fatty-acyl-CoA synthetase</fullName>
    </alternativeName>
</protein>
<keyword evidence="2" id="KW-0436">Ligase</keyword>
<reference evidence="12 13" key="3">
    <citation type="submission" date="2016-01" db="EMBL/GenBank/DDBJ databases">
        <title>The new phylogeny of the genus Mycobacterium.</title>
        <authorList>
            <person name="Tarcisio F."/>
            <person name="Conor M."/>
            <person name="Antonella G."/>
            <person name="Elisabetta G."/>
            <person name="Giulia F.S."/>
            <person name="Sara T."/>
            <person name="Anna F."/>
            <person name="Clotilde B."/>
            <person name="Roberto B."/>
            <person name="Veronica D.S."/>
            <person name="Fabio R."/>
            <person name="Monica P."/>
            <person name="Olivier J."/>
            <person name="Enrico T."/>
            <person name="Nicola S."/>
        </authorList>
    </citation>
    <scope>NUCLEOTIDE SEQUENCE [LARGE SCALE GENOMIC DNA]</scope>
    <source>
        <strain evidence="12 13">DSM 44626</strain>
    </source>
</reference>
<dbReference type="GO" id="GO:0031956">
    <property type="term" value="F:medium-chain fatty acid-CoA ligase activity"/>
    <property type="evidence" value="ECO:0007669"/>
    <property type="project" value="TreeGrafter"/>
</dbReference>
<evidence type="ECO:0000313" key="12">
    <source>
        <dbReference type="EMBL" id="ORW99988.1"/>
    </source>
</evidence>
<dbReference type="FunFam" id="3.30.300.30:FF:000008">
    <property type="entry name" value="2,3-dihydroxybenzoate-AMP ligase"/>
    <property type="match status" value="1"/>
</dbReference>
<dbReference type="AlphaFoldDB" id="A0A024K2A3"/>